<reference evidence="1" key="1">
    <citation type="journal article" date="2021" name="PeerJ">
        <title>Extensive microbial diversity within the chicken gut microbiome revealed by metagenomics and culture.</title>
        <authorList>
            <person name="Gilroy R."/>
            <person name="Ravi A."/>
            <person name="Getino M."/>
            <person name="Pursley I."/>
            <person name="Horton D.L."/>
            <person name="Alikhan N.F."/>
            <person name="Baker D."/>
            <person name="Gharbi K."/>
            <person name="Hall N."/>
            <person name="Watson M."/>
            <person name="Adriaenssens E.M."/>
            <person name="Foster-Nyarko E."/>
            <person name="Jarju S."/>
            <person name="Secka A."/>
            <person name="Antonio M."/>
            <person name="Oren A."/>
            <person name="Chaudhuri R.R."/>
            <person name="La Ragione R."/>
            <person name="Hildebrand F."/>
            <person name="Pallen M.J."/>
        </authorList>
    </citation>
    <scope>NUCLEOTIDE SEQUENCE</scope>
    <source>
        <strain evidence="1">CHK169-2315</strain>
    </source>
</reference>
<reference evidence="1" key="2">
    <citation type="submission" date="2021-04" db="EMBL/GenBank/DDBJ databases">
        <authorList>
            <person name="Gilroy R."/>
        </authorList>
    </citation>
    <scope>NUCLEOTIDE SEQUENCE</scope>
    <source>
        <strain evidence="1">CHK169-2315</strain>
    </source>
</reference>
<evidence type="ECO:0000313" key="2">
    <source>
        <dbReference type="Proteomes" id="UP000823937"/>
    </source>
</evidence>
<evidence type="ECO:0000313" key="1">
    <source>
        <dbReference type="EMBL" id="HIV75473.1"/>
    </source>
</evidence>
<dbReference type="Proteomes" id="UP000823937">
    <property type="component" value="Unassembled WGS sequence"/>
</dbReference>
<sequence length="88" mass="10400">MTEVKSEYLNDTYLVELLHTPVSREKISLSIFVYKKEFPFMYKNVGRKIEVFSKVTDEETINLYKDNAYEVSEDGKFLTYGKFVIPLE</sequence>
<proteinExistence type="predicted"/>
<organism evidence="1 2">
    <name type="scientific">Candidatus Pseudogracilibacillus intestinigallinarum</name>
    <dbReference type="NCBI Taxonomy" id="2838742"/>
    <lineage>
        <taxon>Bacteria</taxon>
        <taxon>Bacillati</taxon>
        <taxon>Bacillota</taxon>
        <taxon>Bacilli</taxon>
        <taxon>Bacillales</taxon>
        <taxon>Bacillaceae</taxon>
        <taxon>Pseudogracilibacillus</taxon>
    </lineage>
</organism>
<protein>
    <submittedName>
        <fullName evidence="1">Uncharacterized protein</fullName>
    </submittedName>
</protein>
<dbReference type="EMBL" id="DXHX01000145">
    <property type="protein sequence ID" value="HIV75473.1"/>
    <property type="molecule type" value="Genomic_DNA"/>
</dbReference>
<accession>A0A9D1PQ42</accession>
<name>A0A9D1PQ42_9BACI</name>
<dbReference type="AlphaFoldDB" id="A0A9D1PQ42"/>
<gene>
    <name evidence="1" type="ORF">H9895_10365</name>
</gene>
<comment type="caution">
    <text evidence="1">The sequence shown here is derived from an EMBL/GenBank/DDBJ whole genome shotgun (WGS) entry which is preliminary data.</text>
</comment>